<dbReference type="InterPro" id="IPR039752">
    <property type="entry name" value="F-box_only"/>
</dbReference>
<dbReference type="InterPro" id="IPR008979">
    <property type="entry name" value="Galactose-bd-like_sf"/>
</dbReference>
<proteinExistence type="predicted"/>
<dbReference type="AlphaFoldDB" id="A0A8B7ZLL4"/>
<dbReference type="PROSITE" id="PS50181">
    <property type="entry name" value="FBOX"/>
    <property type="match status" value="1"/>
</dbReference>
<reference evidence="4" key="1">
    <citation type="submission" date="2025-08" db="UniProtKB">
        <authorList>
            <consortium name="RefSeq"/>
        </authorList>
    </citation>
    <scope>IDENTIFICATION</scope>
</reference>
<dbReference type="GO" id="GO:0019005">
    <property type="term" value="C:SCF ubiquitin ligase complex"/>
    <property type="evidence" value="ECO:0007669"/>
    <property type="project" value="TreeGrafter"/>
</dbReference>
<feature type="domain" description="F-box" evidence="1">
    <location>
        <begin position="10"/>
        <end position="56"/>
    </location>
</feature>
<dbReference type="InterPro" id="IPR001810">
    <property type="entry name" value="F-box_dom"/>
</dbReference>
<dbReference type="SMART" id="SM01198">
    <property type="entry name" value="FBA"/>
    <property type="match status" value="1"/>
</dbReference>
<feature type="domain" description="FBA" evidence="2">
    <location>
        <begin position="79"/>
        <end position="271"/>
    </location>
</feature>
<dbReference type="PANTHER" id="PTHR12125">
    <property type="entry name" value="F-BOX ONLY PROTEIN 6-LIKE PROTEIN"/>
    <property type="match status" value="1"/>
</dbReference>
<dbReference type="GO" id="GO:0006516">
    <property type="term" value="P:glycoprotein catabolic process"/>
    <property type="evidence" value="ECO:0007669"/>
    <property type="project" value="TreeGrafter"/>
</dbReference>
<name>A0A8B7ZLL4_ACAPL</name>
<dbReference type="Pfam" id="PF12937">
    <property type="entry name" value="F-box-like"/>
    <property type="match status" value="1"/>
</dbReference>
<dbReference type="OMA" id="TCFASSY"/>
<evidence type="ECO:0000259" key="2">
    <source>
        <dbReference type="PROSITE" id="PS51114"/>
    </source>
</evidence>
<dbReference type="InterPro" id="IPR036047">
    <property type="entry name" value="F-box-like_dom_sf"/>
</dbReference>
<dbReference type="KEGG" id="aplc:110986569"/>
<accession>A0A8B7ZLL4</accession>
<dbReference type="PROSITE" id="PS51114">
    <property type="entry name" value="FBA"/>
    <property type="match status" value="1"/>
</dbReference>
<dbReference type="GO" id="GO:0061630">
    <property type="term" value="F:ubiquitin protein ligase activity"/>
    <property type="evidence" value="ECO:0007669"/>
    <property type="project" value="TreeGrafter"/>
</dbReference>
<protein>
    <submittedName>
        <fullName evidence="4">F-box only protein 6-like</fullName>
    </submittedName>
</protein>
<dbReference type="OrthoDB" id="1107553at2759"/>
<evidence type="ECO:0000259" key="1">
    <source>
        <dbReference type="PROSITE" id="PS50181"/>
    </source>
</evidence>
<dbReference type="GO" id="GO:0005737">
    <property type="term" value="C:cytoplasm"/>
    <property type="evidence" value="ECO:0007669"/>
    <property type="project" value="TreeGrafter"/>
</dbReference>
<dbReference type="FunFam" id="2.60.120.260:FF:000012">
    <property type="entry name" value="F-box only protein 2"/>
    <property type="match status" value="1"/>
</dbReference>
<dbReference type="GO" id="GO:0036503">
    <property type="term" value="P:ERAD pathway"/>
    <property type="evidence" value="ECO:0007669"/>
    <property type="project" value="TreeGrafter"/>
</dbReference>
<dbReference type="Gene3D" id="2.60.120.260">
    <property type="entry name" value="Galactose-binding domain-like"/>
    <property type="match status" value="1"/>
</dbReference>
<dbReference type="GeneID" id="110986569"/>
<dbReference type="SMART" id="SM00256">
    <property type="entry name" value="FBOX"/>
    <property type="match status" value="1"/>
</dbReference>
<dbReference type="PANTHER" id="PTHR12125:SF5">
    <property type="entry name" value="F-BOX DOMAIN-CONTAINING PROTEIN"/>
    <property type="match status" value="1"/>
</dbReference>
<keyword evidence="3" id="KW-1185">Reference proteome</keyword>
<organism evidence="3 4">
    <name type="scientific">Acanthaster planci</name>
    <name type="common">Crown-of-thorns starfish</name>
    <dbReference type="NCBI Taxonomy" id="133434"/>
    <lineage>
        <taxon>Eukaryota</taxon>
        <taxon>Metazoa</taxon>
        <taxon>Echinodermata</taxon>
        <taxon>Eleutherozoa</taxon>
        <taxon>Asterozoa</taxon>
        <taxon>Asteroidea</taxon>
        <taxon>Valvatacea</taxon>
        <taxon>Valvatida</taxon>
        <taxon>Acanthasteridae</taxon>
        <taxon>Acanthaster</taxon>
    </lineage>
</organism>
<gene>
    <name evidence="4" type="primary">LOC110986569</name>
</gene>
<dbReference type="Proteomes" id="UP000694845">
    <property type="component" value="Unplaced"/>
</dbReference>
<dbReference type="Pfam" id="PF04300">
    <property type="entry name" value="FBA"/>
    <property type="match status" value="1"/>
</dbReference>
<evidence type="ECO:0000313" key="3">
    <source>
        <dbReference type="Proteomes" id="UP000694845"/>
    </source>
</evidence>
<dbReference type="SUPFAM" id="SSF49785">
    <property type="entry name" value="Galactose-binding domain-like"/>
    <property type="match status" value="1"/>
</dbReference>
<dbReference type="GO" id="GO:0031146">
    <property type="term" value="P:SCF-dependent proteasomal ubiquitin-dependent protein catabolic process"/>
    <property type="evidence" value="ECO:0007669"/>
    <property type="project" value="TreeGrafter"/>
</dbReference>
<dbReference type="InterPro" id="IPR007397">
    <property type="entry name" value="F-box-assoc_dom"/>
</dbReference>
<dbReference type="RefSeq" id="XP_022104226.1">
    <property type="nucleotide sequence ID" value="XM_022248534.1"/>
</dbReference>
<dbReference type="SUPFAM" id="SSF81383">
    <property type="entry name" value="F-box domain"/>
    <property type="match status" value="1"/>
</dbReference>
<dbReference type="FunFam" id="1.20.1280.50:FF:000002">
    <property type="entry name" value="F-box only protein 44"/>
    <property type="match status" value="1"/>
</dbReference>
<sequence length="274" mass="31277">MALEPDESVKITMDVIPHEVLTAVLSFVPPNWLLNCALVCRAWRDVVQSQGLWRKMCQRTGRFIEKYMAPHYPEDWREFYFKCPYSRNLIKNPSGKDGLEAGWIITSNGGHGWLVETSSGGSGVKPERLLAISEGFPHHFVTSYEWCVRHQLIDLVAEGCSEALLDEAQPDVWVLEWFAARSDCGNVYQLTVELLRDSSGDPDSVIDKFTFGPQYASDWRAPIDWNEASHVFSSYGPGLRYIRFEDRSKDTRFWAGHYGSKIAGSFVRLQFRGK</sequence>
<evidence type="ECO:0000313" key="4">
    <source>
        <dbReference type="RefSeq" id="XP_022104226.1"/>
    </source>
</evidence>
<dbReference type="Gene3D" id="1.20.1280.50">
    <property type="match status" value="1"/>
</dbReference>